<dbReference type="GO" id="GO:0016020">
    <property type="term" value="C:membrane"/>
    <property type="evidence" value="ECO:0007669"/>
    <property type="project" value="TreeGrafter"/>
</dbReference>
<proteinExistence type="predicted"/>
<organism evidence="2 3">
    <name type="scientific">Meganyctiphanes norvegica</name>
    <name type="common">Northern krill</name>
    <name type="synonym">Thysanopoda norvegica</name>
    <dbReference type="NCBI Taxonomy" id="48144"/>
    <lineage>
        <taxon>Eukaryota</taxon>
        <taxon>Metazoa</taxon>
        <taxon>Ecdysozoa</taxon>
        <taxon>Arthropoda</taxon>
        <taxon>Crustacea</taxon>
        <taxon>Multicrustacea</taxon>
        <taxon>Malacostraca</taxon>
        <taxon>Eumalacostraca</taxon>
        <taxon>Eucarida</taxon>
        <taxon>Euphausiacea</taxon>
        <taxon>Euphausiidae</taxon>
        <taxon>Meganyctiphanes</taxon>
    </lineage>
</organism>
<dbReference type="InterPro" id="IPR031751">
    <property type="entry name" value="DUF4735"/>
</dbReference>
<comment type="caution">
    <text evidence="2">The sequence shown here is derived from an EMBL/GenBank/DDBJ whole genome shotgun (WGS) entry which is preliminary data.</text>
</comment>
<dbReference type="GO" id="GO:0005829">
    <property type="term" value="C:cytosol"/>
    <property type="evidence" value="ECO:0007669"/>
    <property type="project" value="TreeGrafter"/>
</dbReference>
<protein>
    <submittedName>
        <fullName evidence="2">Uncharacterized protein</fullName>
    </submittedName>
</protein>
<feature type="non-terminal residue" evidence="2">
    <location>
        <position position="226"/>
    </location>
</feature>
<dbReference type="Proteomes" id="UP001497623">
    <property type="component" value="Unassembled WGS sequence"/>
</dbReference>
<sequence>MDSLVLGLLLLICVTCRSVSIKHEVGGRQHALEKENVIHRWGDSQLISEVVAALSKVVNYYENNYSLLNFDGIFGAKIVEGQLNLLVAEFKKGFHRSTMDVIMAKELQQIASKAGRVVKLSIPFLHEKDAVYLRRLRHLLQLPWDIGHSHRIVDDSLIWDKNEINNSRFQQFNEKESDICMSEILEPLKGKVCQMSEKCIRMMTGSGLEKYVLVHQLLYTLIVDMD</sequence>
<dbReference type="PANTHER" id="PTHR33539">
    <property type="entry name" value="UPF0764 PROTEIN C16ORF89"/>
    <property type="match status" value="1"/>
</dbReference>
<dbReference type="Pfam" id="PF15882">
    <property type="entry name" value="DUF4735"/>
    <property type="match status" value="1"/>
</dbReference>
<gene>
    <name evidence="2" type="ORF">MNOR_LOCUS14803</name>
</gene>
<keyword evidence="1" id="KW-0732">Signal</keyword>
<feature type="chain" id="PRO_5043438753" evidence="1">
    <location>
        <begin position="19"/>
        <end position="226"/>
    </location>
</feature>
<dbReference type="EMBL" id="CAXKWB010009040">
    <property type="protein sequence ID" value="CAL4093302.1"/>
    <property type="molecule type" value="Genomic_DNA"/>
</dbReference>
<evidence type="ECO:0000313" key="2">
    <source>
        <dbReference type="EMBL" id="CAL4093302.1"/>
    </source>
</evidence>
<feature type="signal peptide" evidence="1">
    <location>
        <begin position="1"/>
        <end position="18"/>
    </location>
</feature>
<evidence type="ECO:0000256" key="1">
    <source>
        <dbReference type="SAM" id="SignalP"/>
    </source>
</evidence>
<evidence type="ECO:0000313" key="3">
    <source>
        <dbReference type="Proteomes" id="UP001497623"/>
    </source>
</evidence>
<name>A0AAV2QS67_MEGNR</name>
<dbReference type="AlphaFoldDB" id="A0AAV2QS67"/>
<reference evidence="2 3" key="1">
    <citation type="submission" date="2024-05" db="EMBL/GenBank/DDBJ databases">
        <authorList>
            <person name="Wallberg A."/>
        </authorList>
    </citation>
    <scope>NUCLEOTIDE SEQUENCE [LARGE SCALE GENOMIC DNA]</scope>
</reference>
<keyword evidence="3" id="KW-1185">Reference proteome</keyword>
<accession>A0AAV2QS67</accession>
<dbReference type="PANTHER" id="PTHR33539:SF1">
    <property type="entry name" value="UPF0764 PROTEIN C16ORF89"/>
    <property type="match status" value="1"/>
</dbReference>